<proteinExistence type="inferred from homology"/>
<evidence type="ECO:0000313" key="18">
    <source>
        <dbReference type="Proteomes" id="UP000320735"/>
    </source>
</evidence>
<dbReference type="Pfam" id="PF13155">
    <property type="entry name" value="Toprim_2"/>
    <property type="match status" value="1"/>
</dbReference>
<keyword evidence="1 12" id="KW-0240">DNA-directed RNA polymerase</keyword>
<dbReference type="InterPro" id="IPR006171">
    <property type="entry name" value="TOPRIM_dom"/>
</dbReference>
<dbReference type="EMBL" id="SJPP01000001">
    <property type="protein sequence ID" value="TWU12684.1"/>
    <property type="molecule type" value="Genomic_DNA"/>
</dbReference>
<keyword evidence="2 12" id="KW-0639">Primosome</keyword>
<dbReference type="NCBIfam" id="TIGR01391">
    <property type="entry name" value="dnaG"/>
    <property type="match status" value="1"/>
</dbReference>
<evidence type="ECO:0000256" key="7">
    <source>
        <dbReference type="ARBA" id="ARBA00022771"/>
    </source>
</evidence>
<evidence type="ECO:0000256" key="14">
    <source>
        <dbReference type="PIRSR" id="PIRSR002811-1"/>
    </source>
</evidence>
<evidence type="ECO:0000256" key="3">
    <source>
        <dbReference type="ARBA" id="ARBA00022679"/>
    </source>
</evidence>
<feature type="domain" description="Toprim" evidence="16">
    <location>
        <begin position="266"/>
        <end position="349"/>
    </location>
</feature>
<dbReference type="PROSITE" id="PS50880">
    <property type="entry name" value="TOPRIM"/>
    <property type="match status" value="1"/>
</dbReference>
<keyword evidence="7 12" id="KW-0863">Zinc-finger</keyword>
<accession>A0A5C6BPZ6</accession>
<dbReference type="Pfam" id="PF08275">
    <property type="entry name" value="DNAG_N"/>
    <property type="match status" value="1"/>
</dbReference>
<reference evidence="17 18" key="1">
    <citation type="submission" date="2019-02" db="EMBL/GenBank/DDBJ databases">
        <title>Deep-cultivation of Planctomycetes and their phenomic and genomic characterization uncovers novel biology.</title>
        <authorList>
            <person name="Wiegand S."/>
            <person name="Jogler M."/>
            <person name="Boedeker C."/>
            <person name="Pinto D."/>
            <person name="Vollmers J."/>
            <person name="Rivas-Marin E."/>
            <person name="Kohn T."/>
            <person name="Peeters S.H."/>
            <person name="Heuer A."/>
            <person name="Rast P."/>
            <person name="Oberbeckmann S."/>
            <person name="Bunk B."/>
            <person name="Jeske O."/>
            <person name="Meyerdierks A."/>
            <person name="Storesund J.E."/>
            <person name="Kallscheuer N."/>
            <person name="Luecker S."/>
            <person name="Lage O.M."/>
            <person name="Pohl T."/>
            <person name="Merkel B.J."/>
            <person name="Hornburger P."/>
            <person name="Mueller R.-W."/>
            <person name="Bruemmer F."/>
            <person name="Labrenz M."/>
            <person name="Spormann A.M."/>
            <person name="Op Den Camp H."/>
            <person name="Overmann J."/>
            <person name="Amann R."/>
            <person name="Jetten M.S.M."/>
            <person name="Mascher T."/>
            <person name="Medema M.H."/>
            <person name="Devos D.P."/>
            <person name="Kaster A.-K."/>
            <person name="Ovreas L."/>
            <person name="Rohde M."/>
            <person name="Galperin M.Y."/>
            <person name="Jogler C."/>
        </authorList>
    </citation>
    <scope>NUCLEOTIDE SEQUENCE [LARGE SCALE GENOMIC DNA]</scope>
    <source>
        <strain evidence="17 18">CA54</strain>
    </source>
</reference>
<evidence type="ECO:0000256" key="13">
    <source>
        <dbReference type="PIRNR" id="PIRNR002811"/>
    </source>
</evidence>
<dbReference type="FunFam" id="3.40.1360.10:FF:000002">
    <property type="entry name" value="DNA primase"/>
    <property type="match status" value="1"/>
</dbReference>
<dbReference type="GO" id="GO:0003677">
    <property type="term" value="F:DNA binding"/>
    <property type="evidence" value="ECO:0007669"/>
    <property type="project" value="UniProtKB-KW"/>
</dbReference>
<gene>
    <name evidence="12 17" type="primary">dnaG</name>
    <name evidence="17" type="ORF">CA54_15090</name>
</gene>
<evidence type="ECO:0000256" key="5">
    <source>
        <dbReference type="ARBA" id="ARBA00022705"/>
    </source>
</evidence>
<evidence type="ECO:0000256" key="1">
    <source>
        <dbReference type="ARBA" id="ARBA00022478"/>
    </source>
</evidence>
<dbReference type="GO" id="GO:0000428">
    <property type="term" value="C:DNA-directed RNA polymerase complex"/>
    <property type="evidence" value="ECO:0007669"/>
    <property type="project" value="UniProtKB-KW"/>
</dbReference>
<comment type="catalytic activity">
    <reaction evidence="12">
        <text>ssDNA + n NTP = ssDNA/pppN(pN)n-1 hybrid + (n-1) diphosphate.</text>
        <dbReference type="EC" id="2.7.7.101"/>
    </reaction>
</comment>
<dbReference type="Gene3D" id="3.90.580.10">
    <property type="entry name" value="Zinc finger, CHC2-type domain"/>
    <property type="match status" value="1"/>
</dbReference>
<dbReference type="InterPro" id="IPR002694">
    <property type="entry name" value="Znf_CHC2"/>
</dbReference>
<evidence type="ECO:0000256" key="4">
    <source>
        <dbReference type="ARBA" id="ARBA00022695"/>
    </source>
</evidence>
<dbReference type="InterPro" id="IPR034151">
    <property type="entry name" value="TOPRIM_DnaG_bac"/>
</dbReference>
<dbReference type="InterPro" id="IPR050219">
    <property type="entry name" value="DnaG_primase"/>
</dbReference>
<comment type="domain">
    <text evidence="12">Contains an N-terminal zinc-binding domain, a central core domain that contains the primase activity, and a C-terminal DnaB-binding domain.</text>
</comment>
<protein>
    <recommendedName>
        <fullName evidence="12 13">DNA primase</fullName>
        <ecNumber evidence="12">2.7.7.101</ecNumber>
    </recommendedName>
</protein>
<dbReference type="HAMAP" id="MF_00974">
    <property type="entry name" value="DNA_primase_DnaG"/>
    <property type="match status" value="1"/>
</dbReference>
<dbReference type="InterPro" id="IPR013264">
    <property type="entry name" value="DNAG_N"/>
</dbReference>
<feature type="compositionally biased region" description="Basic and acidic residues" evidence="15">
    <location>
        <begin position="449"/>
        <end position="469"/>
    </location>
</feature>
<dbReference type="InterPro" id="IPR016136">
    <property type="entry name" value="DNA_helicase_N/primase_C"/>
</dbReference>
<dbReference type="EC" id="2.7.7.101" evidence="12"/>
<sequence length="629" mass="71012">MPRQSSEEFKELVRSRTDIVSLIGEGVSLESRRGGHEFVGLCPFHDDRNPSLRVYPERQSFKCWSCNTGGDCFEFVMQSERVEFREAIELLATRANIEMPRTYQRGSQNQDGTSKSQLFEVVAWAEQQFHECLLESPQAAKARDYLNSRGFTADVIDAYHLGYHPNDWEWLIQRARGKFGLDVLTAAKLAAQRDGGRGYYDYFVDRVMFPIRDMQRRPVAFGGRILPGETRENAPKYFNSLESIIFTKSRLLYGFDHARDAISKTDTVVVVEGYTDCITTHQHGQMNVVGTLGTALTETHVTNLKRFARKVVLVYDGDDAGQNAAERALTKFLAQEVDLRIMTLPAGMDPADFLATHGAAAFTKDVEQAPEAWQHKFRRAVARYGVDSIDAKDRVLDEMLEVLATVPHTGGADAGKWRNREDLILGSLVQRLGLKEHAVRQRLSDIRRRAADRQRNRDGADAIRHDGPAHDTVSLPRKSLSRRDVYLEHELLQIVMAHPSVVGRLRDDFDCEELQDPQLRKLLACCYGLMDAGEELTFHRVMAELEDSALKGIAVSLDEEARRKGIGADLLEQTLACLRERHTTDAVEMSGQLREQVQQSGGGLNDETAAMLRRLSEYNKKRAVKNKLA</sequence>
<dbReference type="Gene3D" id="3.40.1360.10">
    <property type="match status" value="1"/>
</dbReference>
<evidence type="ECO:0000313" key="17">
    <source>
        <dbReference type="EMBL" id="TWU12684.1"/>
    </source>
</evidence>
<evidence type="ECO:0000256" key="6">
    <source>
        <dbReference type="ARBA" id="ARBA00022723"/>
    </source>
</evidence>
<comment type="cofactor">
    <cofactor evidence="12 13 14">
        <name>Zn(2+)</name>
        <dbReference type="ChEBI" id="CHEBI:29105"/>
    </cofactor>
    <text evidence="12 13 14">Binds 1 zinc ion per monomer.</text>
</comment>
<dbReference type="PANTHER" id="PTHR30313">
    <property type="entry name" value="DNA PRIMASE"/>
    <property type="match status" value="1"/>
</dbReference>
<keyword evidence="18" id="KW-1185">Reference proteome</keyword>
<comment type="similarity">
    <text evidence="12 13">Belongs to the DnaG primase family.</text>
</comment>
<evidence type="ECO:0000256" key="10">
    <source>
        <dbReference type="ARBA" id="ARBA00023125"/>
    </source>
</evidence>
<name>A0A5C6BPZ6_9PLAN</name>
<evidence type="ECO:0000256" key="9">
    <source>
        <dbReference type="ARBA" id="ARBA00022842"/>
    </source>
</evidence>
<dbReference type="CDD" id="cd03364">
    <property type="entry name" value="TOPRIM_DnaG_primases"/>
    <property type="match status" value="1"/>
</dbReference>
<dbReference type="Proteomes" id="UP000320735">
    <property type="component" value="Unassembled WGS sequence"/>
</dbReference>
<dbReference type="SUPFAM" id="SSF56731">
    <property type="entry name" value="DNA primase core"/>
    <property type="match status" value="1"/>
</dbReference>
<dbReference type="SUPFAM" id="SSF57783">
    <property type="entry name" value="Zinc beta-ribbon"/>
    <property type="match status" value="1"/>
</dbReference>
<keyword evidence="4 12" id="KW-0548">Nucleotidyltransferase</keyword>
<keyword evidence="3 12" id="KW-0808">Transferase</keyword>
<evidence type="ECO:0000259" key="16">
    <source>
        <dbReference type="PROSITE" id="PS50880"/>
    </source>
</evidence>
<dbReference type="SMART" id="SM00400">
    <property type="entry name" value="ZnF_CHCC"/>
    <property type="match status" value="1"/>
</dbReference>
<comment type="subunit">
    <text evidence="12">Monomer. Interacts with DnaB.</text>
</comment>
<dbReference type="InterPro" id="IPR037068">
    <property type="entry name" value="DNA_primase_core_N_sf"/>
</dbReference>
<dbReference type="InterPro" id="IPR030846">
    <property type="entry name" value="DnaG_bac"/>
</dbReference>
<comment type="caution">
    <text evidence="17">The sequence shown here is derived from an EMBL/GenBank/DDBJ whole genome shotgun (WGS) entry which is preliminary data.</text>
</comment>
<keyword evidence="8 12" id="KW-0862">Zinc</keyword>
<dbReference type="SMART" id="SM00493">
    <property type="entry name" value="TOPRIM"/>
    <property type="match status" value="1"/>
</dbReference>
<keyword evidence="6 12" id="KW-0479">Metal-binding</keyword>
<dbReference type="Gene3D" id="1.10.860.10">
    <property type="entry name" value="DNAb Helicase, Chain A"/>
    <property type="match status" value="1"/>
</dbReference>
<evidence type="ECO:0000256" key="15">
    <source>
        <dbReference type="SAM" id="MobiDB-lite"/>
    </source>
</evidence>
<keyword evidence="9" id="KW-0460">Magnesium</keyword>
<dbReference type="GO" id="GO:0006269">
    <property type="term" value="P:DNA replication, synthesis of primer"/>
    <property type="evidence" value="ECO:0007669"/>
    <property type="project" value="UniProtKB-UniRule"/>
</dbReference>
<feature type="zinc finger region" description="CHC2-type" evidence="12 14">
    <location>
        <begin position="42"/>
        <end position="66"/>
    </location>
</feature>
<evidence type="ECO:0000256" key="12">
    <source>
        <dbReference type="HAMAP-Rule" id="MF_00974"/>
    </source>
</evidence>
<keyword evidence="11 12" id="KW-0804">Transcription</keyword>
<evidence type="ECO:0000256" key="11">
    <source>
        <dbReference type="ARBA" id="ARBA00023163"/>
    </source>
</evidence>
<dbReference type="AlphaFoldDB" id="A0A5C6BPZ6"/>
<dbReference type="Gene3D" id="3.90.980.10">
    <property type="entry name" value="DNA primase, catalytic core, N-terminal domain"/>
    <property type="match status" value="1"/>
</dbReference>
<keyword evidence="10 12" id="KW-0238">DNA-binding</keyword>
<organism evidence="17 18">
    <name type="scientific">Symmachiella macrocystis</name>
    <dbReference type="NCBI Taxonomy" id="2527985"/>
    <lineage>
        <taxon>Bacteria</taxon>
        <taxon>Pseudomonadati</taxon>
        <taxon>Planctomycetota</taxon>
        <taxon>Planctomycetia</taxon>
        <taxon>Planctomycetales</taxon>
        <taxon>Planctomycetaceae</taxon>
        <taxon>Symmachiella</taxon>
    </lineage>
</organism>
<dbReference type="RefSeq" id="WP_197532263.1">
    <property type="nucleotide sequence ID" value="NZ_SJPP01000001.1"/>
</dbReference>
<keyword evidence="5 12" id="KW-0235">DNA replication</keyword>
<feature type="region of interest" description="Disordered" evidence="15">
    <location>
        <begin position="449"/>
        <end position="475"/>
    </location>
</feature>
<dbReference type="InterPro" id="IPR036977">
    <property type="entry name" value="DNA_primase_Znf_CHC2"/>
</dbReference>
<evidence type="ECO:0000256" key="8">
    <source>
        <dbReference type="ARBA" id="ARBA00022833"/>
    </source>
</evidence>
<dbReference type="InterPro" id="IPR006295">
    <property type="entry name" value="DNA_primase_DnaG"/>
</dbReference>
<dbReference type="GO" id="GO:1990077">
    <property type="term" value="C:primosome complex"/>
    <property type="evidence" value="ECO:0007669"/>
    <property type="project" value="UniProtKB-KW"/>
</dbReference>
<dbReference type="GO" id="GO:0005737">
    <property type="term" value="C:cytoplasm"/>
    <property type="evidence" value="ECO:0007669"/>
    <property type="project" value="TreeGrafter"/>
</dbReference>
<evidence type="ECO:0000256" key="2">
    <source>
        <dbReference type="ARBA" id="ARBA00022515"/>
    </source>
</evidence>
<dbReference type="GO" id="GO:0008270">
    <property type="term" value="F:zinc ion binding"/>
    <property type="evidence" value="ECO:0007669"/>
    <property type="project" value="UniProtKB-UniRule"/>
</dbReference>
<dbReference type="GO" id="GO:0003899">
    <property type="term" value="F:DNA-directed RNA polymerase activity"/>
    <property type="evidence" value="ECO:0007669"/>
    <property type="project" value="UniProtKB-UniRule"/>
</dbReference>
<dbReference type="Pfam" id="PF01807">
    <property type="entry name" value="Zn_ribbon_DnaG"/>
    <property type="match status" value="1"/>
</dbReference>
<dbReference type="PIRSF" id="PIRSF002811">
    <property type="entry name" value="DnaG"/>
    <property type="match status" value="1"/>
</dbReference>
<dbReference type="PANTHER" id="PTHR30313:SF2">
    <property type="entry name" value="DNA PRIMASE"/>
    <property type="match status" value="1"/>
</dbReference>
<comment type="function">
    <text evidence="12 13">RNA polymerase that catalyzes the synthesis of short RNA molecules used as primers for DNA polymerase during DNA replication.</text>
</comment>